<accession>A0A6A4HXF6</accession>
<sequence>MKKIDDFAYGEVKALMDVGEGNYVDSGILALDPKKPESLVPVILMLKKPGEILTKSNEFVTAEPQQKLTMKTQTVRFTCAKFVDLVFNKHIVHGDNNGDNILVEFWPSKNVKSVELVDWGFPGARYVNVKKLGKVARSDVYQWCTENFVW</sequence>
<name>A0A6A4HXF6_9AGAR</name>
<evidence type="ECO:0000313" key="2">
    <source>
        <dbReference type="Proteomes" id="UP000799118"/>
    </source>
</evidence>
<proteinExistence type="predicted"/>
<reference evidence="1" key="1">
    <citation type="journal article" date="2019" name="Environ. Microbiol.">
        <title>Fungal ecological strategies reflected in gene transcription - a case study of two litter decomposers.</title>
        <authorList>
            <person name="Barbi F."/>
            <person name="Kohler A."/>
            <person name="Barry K."/>
            <person name="Baskaran P."/>
            <person name="Daum C."/>
            <person name="Fauchery L."/>
            <person name="Ihrmark K."/>
            <person name="Kuo A."/>
            <person name="LaButti K."/>
            <person name="Lipzen A."/>
            <person name="Morin E."/>
            <person name="Grigoriev I.V."/>
            <person name="Henrissat B."/>
            <person name="Lindahl B."/>
            <person name="Martin F."/>
        </authorList>
    </citation>
    <scope>NUCLEOTIDE SEQUENCE</scope>
    <source>
        <strain evidence="1">JB14</strain>
    </source>
</reference>
<gene>
    <name evidence="1" type="ORF">BT96DRAFT_918877</name>
</gene>
<dbReference type="OrthoDB" id="2957216at2759"/>
<organism evidence="1 2">
    <name type="scientific">Gymnopus androsaceus JB14</name>
    <dbReference type="NCBI Taxonomy" id="1447944"/>
    <lineage>
        <taxon>Eukaryota</taxon>
        <taxon>Fungi</taxon>
        <taxon>Dikarya</taxon>
        <taxon>Basidiomycota</taxon>
        <taxon>Agaricomycotina</taxon>
        <taxon>Agaricomycetes</taxon>
        <taxon>Agaricomycetidae</taxon>
        <taxon>Agaricales</taxon>
        <taxon>Marasmiineae</taxon>
        <taxon>Omphalotaceae</taxon>
        <taxon>Gymnopus</taxon>
    </lineage>
</organism>
<evidence type="ECO:0000313" key="1">
    <source>
        <dbReference type="EMBL" id="KAE9401265.1"/>
    </source>
</evidence>
<dbReference type="EMBL" id="ML769447">
    <property type="protein sequence ID" value="KAE9401265.1"/>
    <property type="molecule type" value="Genomic_DNA"/>
</dbReference>
<keyword evidence="2" id="KW-1185">Reference proteome</keyword>
<protein>
    <recommendedName>
        <fullName evidence="3">Protein kinase domain-containing protein</fullName>
    </recommendedName>
</protein>
<dbReference type="Proteomes" id="UP000799118">
    <property type="component" value="Unassembled WGS sequence"/>
</dbReference>
<evidence type="ECO:0008006" key="3">
    <source>
        <dbReference type="Google" id="ProtNLM"/>
    </source>
</evidence>
<dbReference type="AlphaFoldDB" id="A0A6A4HXF6"/>